<feature type="chain" id="PRO_5043521443" evidence="2">
    <location>
        <begin position="20"/>
        <end position="97"/>
    </location>
</feature>
<evidence type="ECO:0000256" key="2">
    <source>
        <dbReference type="SAM" id="SignalP"/>
    </source>
</evidence>
<dbReference type="RefSeq" id="WP_290021822.1">
    <property type="nucleotide sequence ID" value="NZ_JAOPLV010000003.1"/>
</dbReference>
<proteinExistence type="predicted"/>
<dbReference type="Proteomes" id="UP001168216">
    <property type="component" value="Unassembled WGS sequence"/>
</dbReference>
<feature type="signal peptide" evidence="2">
    <location>
        <begin position="1"/>
        <end position="19"/>
    </location>
</feature>
<evidence type="ECO:0000313" key="3">
    <source>
        <dbReference type="EMBL" id="MDM5140079.1"/>
    </source>
</evidence>
<organism evidence="3 4">
    <name type="scientific">Aeromonas bestiarum</name>
    <dbReference type="NCBI Taxonomy" id="105751"/>
    <lineage>
        <taxon>Bacteria</taxon>
        <taxon>Pseudomonadati</taxon>
        <taxon>Pseudomonadota</taxon>
        <taxon>Gammaproteobacteria</taxon>
        <taxon>Aeromonadales</taxon>
        <taxon>Aeromonadaceae</taxon>
        <taxon>Aeromonas</taxon>
    </lineage>
</organism>
<feature type="region of interest" description="Disordered" evidence="1">
    <location>
        <begin position="21"/>
        <end position="41"/>
    </location>
</feature>
<protein>
    <submittedName>
        <fullName evidence="3">Uncharacterized protein</fullName>
    </submittedName>
</protein>
<accession>A0AAW7HW96</accession>
<gene>
    <name evidence="3" type="ORF">OB959_09715</name>
</gene>
<evidence type="ECO:0000313" key="4">
    <source>
        <dbReference type="Proteomes" id="UP001168216"/>
    </source>
</evidence>
<reference evidence="3" key="1">
    <citation type="submission" date="2023-08" db="EMBL/GenBank/DDBJ databases">
        <title>WGS of Aeromonas isolates.</title>
        <authorList>
            <person name="Lee H."/>
        </authorList>
    </citation>
    <scope>NUCLEOTIDE SEQUENCE</scope>
    <source>
        <strain evidence="3">SL22</strain>
    </source>
</reference>
<evidence type="ECO:0000256" key="1">
    <source>
        <dbReference type="SAM" id="MobiDB-lite"/>
    </source>
</evidence>
<dbReference type="EMBL" id="JAOPLV010000003">
    <property type="protein sequence ID" value="MDM5140079.1"/>
    <property type="molecule type" value="Genomic_DNA"/>
</dbReference>
<keyword evidence="2" id="KW-0732">Signal</keyword>
<comment type="caution">
    <text evidence="3">The sequence shown here is derived from an EMBL/GenBank/DDBJ whole genome shotgun (WGS) entry which is preliminary data.</text>
</comment>
<name>A0AAW7HW96_9GAMM</name>
<sequence>MSCKTLLLPLLLGSLSVHASDMPPPMPGHPGAQMPAPPPVLYQASKQSKDPRATAQELFKNIPAAEANKSYEVMVSVRELPPQPIRLQSATAPLKGQ</sequence>
<dbReference type="AlphaFoldDB" id="A0AAW7HW96"/>